<accession>A0AAN8Z6J1</accession>
<reference evidence="11 12" key="1">
    <citation type="submission" date="2023-12" db="EMBL/GenBank/DDBJ databases">
        <title>A high-quality genome assembly for Dillenia turbinata (Dilleniales).</title>
        <authorList>
            <person name="Chanderbali A."/>
        </authorList>
    </citation>
    <scope>NUCLEOTIDE SEQUENCE [LARGE SCALE GENOMIC DNA]</scope>
    <source>
        <strain evidence="11">LSX21</strain>
        <tissue evidence="11">Leaf</tissue>
    </source>
</reference>
<evidence type="ECO:0000313" key="11">
    <source>
        <dbReference type="EMBL" id="KAK6926762.1"/>
    </source>
</evidence>
<keyword evidence="4 8" id="KW-0238">DNA-binding</keyword>
<protein>
    <submittedName>
        <fullName evidence="11">Homeobox KN domain</fullName>
    </submittedName>
</protein>
<dbReference type="GO" id="GO:0006355">
    <property type="term" value="P:regulation of DNA-templated transcription"/>
    <property type="evidence" value="ECO:0007669"/>
    <property type="project" value="InterPro"/>
</dbReference>
<dbReference type="InterPro" id="IPR009057">
    <property type="entry name" value="Homeodomain-like_sf"/>
</dbReference>
<feature type="domain" description="Homeobox" evidence="10">
    <location>
        <begin position="584"/>
        <end position="647"/>
    </location>
</feature>
<evidence type="ECO:0000256" key="9">
    <source>
        <dbReference type="SAM" id="MobiDB-lite"/>
    </source>
</evidence>
<dbReference type="SMART" id="SM00574">
    <property type="entry name" value="POX"/>
    <property type="match status" value="1"/>
</dbReference>
<dbReference type="Gene3D" id="1.10.10.60">
    <property type="entry name" value="Homeodomain-like"/>
    <property type="match status" value="1"/>
</dbReference>
<keyword evidence="6" id="KW-0804">Transcription</keyword>
<organism evidence="11 12">
    <name type="scientific">Dillenia turbinata</name>
    <dbReference type="NCBI Taxonomy" id="194707"/>
    <lineage>
        <taxon>Eukaryota</taxon>
        <taxon>Viridiplantae</taxon>
        <taxon>Streptophyta</taxon>
        <taxon>Embryophyta</taxon>
        <taxon>Tracheophyta</taxon>
        <taxon>Spermatophyta</taxon>
        <taxon>Magnoliopsida</taxon>
        <taxon>eudicotyledons</taxon>
        <taxon>Gunneridae</taxon>
        <taxon>Pentapetalae</taxon>
        <taxon>Dilleniales</taxon>
        <taxon>Dilleniaceae</taxon>
        <taxon>Dillenia</taxon>
    </lineage>
</organism>
<dbReference type="InterPro" id="IPR008422">
    <property type="entry name" value="KN_HD"/>
</dbReference>
<feature type="compositionally biased region" description="Basic and acidic residues" evidence="9">
    <location>
        <begin position="660"/>
        <end position="679"/>
    </location>
</feature>
<dbReference type="Pfam" id="PF05920">
    <property type="entry name" value="Homeobox_KN"/>
    <property type="match status" value="1"/>
</dbReference>
<dbReference type="GO" id="GO:0003677">
    <property type="term" value="F:DNA binding"/>
    <property type="evidence" value="ECO:0007669"/>
    <property type="project" value="UniProtKB-UniRule"/>
</dbReference>
<evidence type="ECO:0000256" key="1">
    <source>
        <dbReference type="ARBA" id="ARBA00004123"/>
    </source>
</evidence>
<dbReference type="Proteomes" id="UP001370490">
    <property type="component" value="Unassembled WGS sequence"/>
</dbReference>
<feature type="region of interest" description="Disordered" evidence="9">
    <location>
        <begin position="660"/>
        <end position="684"/>
    </location>
</feature>
<dbReference type="SMART" id="SM00389">
    <property type="entry name" value="HOX"/>
    <property type="match status" value="1"/>
</dbReference>
<name>A0AAN8Z6J1_9MAGN</name>
<evidence type="ECO:0000256" key="4">
    <source>
        <dbReference type="ARBA" id="ARBA00023125"/>
    </source>
</evidence>
<dbReference type="AlphaFoldDB" id="A0AAN8Z6J1"/>
<sequence length="798" mass="87568">MSTIRHESHIAQQSRRDKLRVAQFSHHLENLQANVEHELNPPDVPQVRILKNGHLLYDPASVLYSSEMLNYSSTPQVLLDRPPERSVVSGVPISMNSDPHYSNWKLVNSQHGCDWGVVNYADGSSNSNHGQVPIYVGDSLPHAMKVSNISSLYLRPGCSGYQDVNSSLTSPTTEITSLGSRRDQGDLEFSAHQLYRNTLRDVVNLAQNGSKGLELPVVDQKNDGGGSSTDGANGRVLVPQHANQSNALLNRVGGSGNQWNSDMGFLATRSTEEQRNVVRNSIPQALSLSLSSNLHSETRVALFGEKEAPDVVQSPSNIINNPSDSKTLQAGSLCVIPNPSIGNKDSGSPLPDIPGISNVTHRSTGPLGPFTGYATILKCSKFLKPAQQLLDEFCSVSGPNIVKSDDVSGNVSGEMSSIADTGHAANEVEAKGGNSGVSTSTFYGSKVMSGRGGFGSSSFESHQPEFQQKKAKLLYMQEEVCRRYKQYHQQMQMVVSSFESVAGLSTATPYVSLALKTVSRHFRCLKTVISDQLRHIRKALGEDLASTTGTSNSKGDTMTPRLKLIDQTFQKQKSGVGSFIEPQQHIWRPQRGLPERSVAILRAWLFDHFLHPYPTDTDKHMLATQTGLSRNQVSNWFINARVRVWKPMVEEIHMLETKGLAERDGSGKSEGKSSSERMSRPIGDQRLNKLIVNQVADKQTEYLGTGTSTGMGNTEQWNQEKRLRVESQTHSNLDGSLMSFMPHQHTPLEIGGLGAVSLTLGLRHASDSIQMQQHHPLQQGDHHQLRQHFGGDLVHDFA</sequence>
<keyword evidence="7 8" id="KW-0539">Nucleus</keyword>
<evidence type="ECO:0000259" key="10">
    <source>
        <dbReference type="PROSITE" id="PS50071"/>
    </source>
</evidence>
<dbReference type="PANTHER" id="PTHR11850">
    <property type="entry name" value="HOMEOBOX PROTEIN TRANSCRIPTION FACTORS"/>
    <property type="match status" value="1"/>
</dbReference>
<dbReference type="EMBL" id="JBAMMX010000015">
    <property type="protein sequence ID" value="KAK6926762.1"/>
    <property type="molecule type" value="Genomic_DNA"/>
</dbReference>
<gene>
    <name evidence="11" type="ORF">RJ641_008481</name>
</gene>
<dbReference type="InterPro" id="IPR050224">
    <property type="entry name" value="TALE_homeobox"/>
</dbReference>
<dbReference type="SUPFAM" id="SSF46689">
    <property type="entry name" value="Homeodomain-like"/>
    <property type="match status" value="1"/>
</dbReference>
<dbReference type="GO" id="GO:0005634">
    <property type="term" value="C:nucleus"/>
    <property type="evidence" value="ECO:0007669"/>
    <property type="project" value="UniProtKB-SubCell"/>
</dbReference>
<dbReference type="CDD" id="cd00086">
    <property type="entry name" value="homeodomain"/>
    <property type="match status" value="1"/>
</dbReference>
<keyword evidence="3" id="KW-0805">Transcription regulation</keyword>
<dbReference type="Pfam" id="PF07526">
    <property type="entry name" value="POX"/>
    <property type="match status" value="1"/>
</dbReference>
<keyword evidence="12" id="KW-1185">Reference proteome</keyword>
<dbReference type="InterPro" id="IPR006563">
    <property type="entry name" value="POX_dom"/>
</dbReference>
<comment type="similarity">
    <text evidence="2">Belongs to the TALE/BELL homeobox family.</text>
</comment>
<dbReference type="FunFam" id="1.10.10.60:FF:000117">
    <property type="entry name" value="BEL1-like homeodomain protein 9"/>
    <property type="match status" value="1"/>
</dbReference>
<feature type="DNA-binding region" description="Homeobox" evidence="8">
    <location>
        <begin position="586"/>
        <end position="648"/>
    </location>
</feature>
<evidence type="ECO:0000256" key="8">
    <source>
        <dbReference type="PROSITE-ProRule" id="PRU00108"/>
    </source>
</evidence>
<proteinExistence type="inferred from homology"/>
<evidence type="ECO:0000256" key="2">
    <source>
        <dbReference type="ARBA" id="ARBA00006454"/>
    </source>
</evidence>
<dbReference type="PROSITE" id="PS50071">
    <property type="entry name" value="HOMEOBOX_2"/>
    <property type="match status" value="1"/>
</dbReference>
<evidence type="ECO:0000256" key="6">
    <source>
        <dbReference type="ARBA" id="ARBA00023163"/>
    </source>
</evidence>
<evidence type="ECO:0000256" key="7">
    <source>
        <dbReference type="ARBA" id="ARBA00023242"/>
    </source>
</evidence>
<feature type="non-terminal residue" evidence="11">
    <location>
        <position position="798"/>
    </location>
</feature>
<dbReference type="InterPro" id="IPR001356">
    <property type="entry name" value="HD"/>
</dbReference>
<comment type="subcellular location">
    <subcellularLocation>
        <location evidence="1 8">Nucleus</location>
    </subcellularLocation>
</comment>
<keyword evidence="5 8" id="KW-0371">Homeobox</keyword>
<evidence type="ECO:0000313" key="12">
    <source>
        <dbReference type="Proteomes" id="UP001370490"/>
    </source>
</evidence>
<evidence type="ECO:0000256" key="5">
    <source>
        <dbReference type="ARBA" id="ARBA00023155"/>
    </source>
</evidence>
<evidence type="ECO:0000256" key="3">
    <source>
        <dbReference type="ARBA" id="ARBA00023015"/>
    </source>
</evidence>
<comment type="caution">
    <text evidence="11">The sequence shown here is derived from an EMBL/GenBank/DDBJ whole genome shotgun (WGS) entry which is preliminary data.</text>
</comment>